<reference evidence="2" key="1">
    <citation type="submission" date="2016-10" db="EMBL/GenBank/DDBJ databases">
        <authorList>
            <person name="Varghese N."/>
            <person name="Submissions S."/>
        </authorList>
    </citation>
    <scope>NUCLEOTIDE SEQUENCE [LARGE SCALE GENOMIC DNA]</scope>
    <source>
        <strain evidence="2">Z-7934</strain>
    </source>
</reference>
<accession>A0A1I3B8C6</accession>
<gene>
    <name evidence="1" type="ORF">SAMN05192551_101650</name>
</gene>
<evidence type="ECO:0000313" key="2">
    <source>
        <dbReference type="Proteomes" id="UP000199287"/>
    </source>
</evidence>
<dbReference type="STRING" id="69895.SAMN05192551_101650"/>
<protein>
    <submittedName>
        <fullName evidence="1">Uncharacterized protein</fullName>
    </submittedName>
</protein>
<sequence>MKVKTEYQGYVIEFNRSLSELTLRLDGEIRDRKKGNLRNHKIDITLETIVPKGNYQGSLITAKLVLGLLTDTVFIYFDHQLISQKKIL</sequence>
<dbReference type="RefSeq" id="WP_093369626.1">
    <property type="nucleotide sequence ID" value="NZ_FOQA01000001.1"/>
</dbReference>
<evidence type="ECO:0000313" key="1">
    <source>
        <dbReference type="EMBL" id="SFH58528.1"/>
    </source>
</evidence>
<name>A0A1I3B8C6_9FIRM</name>
<dbReference type="Proteomes" id="UP000199287">
    <property type="component" value="Unassembled WGS sequence"/>
</dbReference>
<organism evidence="1 2">
    <name type="scientific">Tindallia magadiensis</name>
    <dbReference type="NCBI Taxonomy" id="69895"/>
    <lineage>
        <taxon>Bacteria</taxon>
        <taxon>Bacillati</taxon>
        <taxon>Bacillota</taxon>
        <taxon>Clostridia</taxon>
        <taxon>Peptostreptococcales</taxon>
        <taxon>Tindalliaceae</taxon>
        <taxon>Tindallia</taxon>
    </lineage>
</organism>
<dbReference type="EMBL" id="FOQA01000001">
    <property type="protein sequence ID" value="SFH58528.1"/>
    <property type="molecule type" value="Genomic_DNA"/>
</dbReference>
<dbReference type="AlphaFoldDB" id="A0A1I3B8C6"/>
<proteinExistence type="predicted"/>
<keyword evidence="2" id="KW-1185">Reference proteome</keyword>